<dbReference type="KEGG" id="tal:Thal_0829"/>
<dbReference type="InterPro" id="IPR022643">
    <property type="entry name" value="De-COase2_C"/>
</dbReference>
<evidence type="ECO:0000256" key="2">
    <source>
        <dbReference type="ARBA" id="ARBA00022605"/>
    </source>
</evidence>
<sequence length="416" mass="46289">MVKEYNPYLEYVKDELFLEGVSLRELAEKYGTPLYVYSASYIRDRLREYRESFPGALICYAVKANFNPHIVSLMAGEGAGADIVSGGELYVALMAGVNPSRIVYAGVGKTVKELVEAIKADILMFNVESRMELEILNQLGEQLGKKVRISIRVNPHVDPKTHPYIATGMKKSKFGIDIDRAEEEYRYALSMKNIQVVGVHCHIGSQILDTSPYVEAVSKVVDLYRSLEDQGIELQYLDIGGGLGIKYKPEDRALTPMELSSALSPILQKVKATVVLEPGRSLVGNAGVLITQVQFVKDKGEKHFVIVDAGMNDLIRPAIYDAYHHILPVVKRGRPSIVTDVVGPICETGDFLAKDRQLEEVGRGDYLAVLSAGAYGFAMSSHYNVRPRACEVLVDRGYVRVIREREDYQYILSKSS</sequence>
<dbReference type="InterPro" id="IPR022644">
    <property type="entry name" value="De-COase2_N"/>
</dbReference>
<feature type="binding site" evidence="12">
    <location>
        <position position="375"/>
    </location>
    <ligand>
        <name>substrate</name>
    </ligand>
</feature>
<feature type="domain" description="Orn/DAP/Arg decarboxylase 2 C-terminal" evidence="15">
    <location>
        <begin position="35"/>
        <end position="373"/>
    </location>
</feature>
<feature type="binding site" evidence="12">
    <location>
        <begin position="277"/>
        <end position="280"/>
    </location>
    <ligand>
        <name>pyridoxal 5'-phosphate</name>
        <dbReference type="ChEBI" id="CHEBI:597326"/>
    </ligand>
</feature>
<dbReference type="Pfam" id="PF00278">
    <property type="entry name" value="Orn_DAP_Arg_deC"/>
    <property type="match status" value="1"/>
</dbReference>
<keyword evidence="6 12" id="KW-0456">Lyase</keyword>
<evidence type="ECO:0000256" key="11">
    <source>
        <dbReference type="ARBA" id="ARBA00074972"/>
    </source>
</evidence>
<evidence type="ECO:0000259" key="15">
    <source>
        <dbReference type="Pfam" id="PF00278"/>
    </source>
</evidence>
<dbReference type="OrthoDB" id="9802241at2"/>
<evidence type="ECO:0000313" key="17">
    <source>
        <dbReference type="EMBL" id="ADC89462.1"/>
    </source>
</evidence>
<accession>D3SL32</accession>
<evidence type="ECO:0000256" key="12">
    <source>
        <dbReference type="HAMAP-Rule" id="MF_02120"/>
    </source>
</evidence>
<dbReference type="NCBIfam" id="TIGR01048">
    <property type="entry name" value="lysA"/>
    <property type="match status" value="1"/>
</dbReference>
<keyword evidence="3 12" id="KW-0210">Decarboxylase</keyword>
<comment type="catalytic activity">
    <reaction evidence="7 12 14">
        <text>meso-2,6-diaminopimelate + H(+) = L-lysine + CO2</text>
        <dbReference type="Rhea" id="RHEA:15101"/>
        <dbReference type="ChEBI" id="CHEBI:15378"/>
        <dbReference type="ChEBI" id="CHEBI:16526"/>
        <dbReference type="ChEBI" id="CHEBI:32551"/>
        <dbReference type="ChEBI" id="CHEBI:57791"/>
        <dbReference type="EC" id="4.1.1.20"/>
    </reaction>
</comment>
<dbReference type="PANTHER" id="PTHR43727">
    <property type="entry name" value="DIAMINOPIMELATE DECARBOXYLASE"/>
    <property type="match status" value="1"/>
</dbReference>
<dbReference type="InterPro" id="IPR022653">
    <property type="entry name" value="De-COase2_pyr-phos_BS"/>
</dbReference>
<feature type="binding site" evidence="12">
    <location>
        <position position="316"/>
    </location>
    <ligand>
        <name>substrate</name>
    </ligand>
</feature>
<proteinExistence type="inferred from homology"/>
<evidence type="ECO:0000256" key="6">
    <source>
        <dbReference type="ARBA" id="ARBA00023239"/>
    </source>
</evidence>
<dbReference type="InterPro" id="IPR009006">
    <property type="entry name" value="Ala_racemase/Decarboxylase_C"/>
</dbReference>
<evidence type="ECO:0000256" key="8">
    <source>
        <dbReference type="ARBA" id="ARBA00060643"/>
    </source>
</evidence>
<evidence type="ECO:0000313" key="18">
    <source>
        <dbReference type="Proteomes" id="UP000002043"/>
    </source>
</evidence>
<evidence type="ECO:0000256" key="4">
    <source>
        <dbReference type="ARBA" id="ARBA00022898"/>
    </source>
</evidence>
<dbReference type="HAMAP" id="MF_02120">
    <property type="entry name" value="LysA"/>
    <property type="match status" value="1"/>
</dbReference>
<comment type="function">
    <text evidence="12">Specifically catalyzes the decarboxylation of meso-diaminopimelate (meso-DAP) to L-lysine.</text>
</comment>
<dbReference type="GO" id="GO:0009089">
    <property type="term" value="P:lysine biosynthetic process via diaminopimelate"/>
    <property type="evidence" value="ECO:0007669"/>
    <property type="project" value="UniProtKB-UniRule"/>
</dbReference>
<gene>
    <name evidence="12" type="primary">lysA</name>
    <name evidence="17" type="ordered locus">Thal_0829</name>
</gene>
<keyword evidence="18" id="KW-1185">Reference proteome</keyword>
<dbReference type="PROSITE" id="PS00879">
    <property type="entry name" value="ODR_DC_2_2"/>
    <property type="match status" value="1"/>
</dbReference>
<dbReference type="STRING" id="638303.Thal_0829"/>
<dbReference type="PANTHER" id="PTHR43727:SF2">
    <property type="entry name" value="GROUP IV DECARBOXYLASE"/>
    <property type="match status" value="1"/>
</dbReference>
<evidence type="ECO:0000256" key="13">
    <source>
        <dbReference type="PIRSR" id="PIRSR600183-50"/>
    </source>
</evidence>
<evidence type="ECO:0000256" key="14">
    <source>
        <dbReference type="RuleBase" id="RU003738"/>
    </source>
</evidence>
<dbReference type="PROSITE" id="PS00878">
    <property type="entry name" value="ODR_DC_2_1"/>
    <property type="match status" value="1"/>
</dbReference>
<feature type="binding site" evidence="12">
    <location>
        <position position="347"/>
    </location>
    <ligand>
        <name>substrate</name>
    </ligand>
</feature>
<dbReference type="GO" id="GO:0008836">
    <property type="term" value="F:diaminopimelate decarboxylase activity"/>
    <property type="evidence" value="ECO:0007669"/>
    <property type="project" value="UniProtKB-UniRule"/>
</dbReference>
<dbReference type="FunFam" id="3.20.20.10:FF:000003">
    <property type="entry name" value="Diaminopimelate decarboxylase"/>
    <property type="match status" value="1"/>
</dbReference>
<feature type="binding site" evidence="12">
    <location>
        <position position="280"/>
    </location>
    <ligand>
        <name>substrate</name>
    </ligand>
</feature>
<feature type="binding site" evidence="12">
    <location>
        <position position="320"/>
    </location>
    <ligand>
        <name>substrate</name>
    </ligand>
</feature>
<dbReference type="CDD" id="cd06828">
    <property type="entry name" value="PLPDE_III_DapDC"/>
    <property type="match status" value="1"/>
</dbReference>
<dbReference type="SUPFAM" id="SSF50621">
    <property type="entry name" value="Alanine racemase C-terminal domain-like"/>
    <property type="match status" value="1"/>
</dbReference>
<feature type="domain" description="Orn/DAP/Arg decarboxylase 2 N-terminal" evidence="16">
    <location>
        <begin position="42"/>
        <end position="283"/>
    </location>
</feature>
<comment type="subunit">
    <text evidence="12">Homodimer.</text>
</comment>
<comment type="similarity">
    <text evidence="9 12">Belongs to the Orn/Lys/Arg decarboxylase class-II family. LysA subfamily.</text>
</comment>
<dbReference type="Proteomes" id="UP000002043">
    <property type="component" value="Chromosome"/>
</dbReference>
<dbReference type="eggNOG" id="COG0019">
    <property type="taxonomic scope" value="Bacteria"/>
</dbReference>
<feature type="modified residue" description="N6-(pyridoxal phosphate)lysine" evidence="12 13">
    <location>
        <position position="63"/>
    </location>
</feature>
<evidence type="ECO:0000256" key="1">
    <source>
        <dbReference type="ARBA" id="ARBA00001933"/>
    </source>
</evidence>
<dbReference type="InterPro" id="IPR022657">
    <property type="entry name" value="De-COase2_CS"/>
</dbReference>
<dbReference type="GO" id="GO:0030170">
    <property type="term" value="F:pyridoxal phosphate binding"/>
    <property type="evidence" value="ECO:0007669"/>
    <property type="project" value="UniProtKB-UniRule"/>
</dbReference>
<keyword evidence="2 12" id="KW-0028">Amino-acid biosynthesis</keyword>
<keyword evidence="5 12" id="KW-0457">Lysine biosynthesis</keyword>
<dbReference type="Gene3D" id="2.40.37.10">
    <property type="entry name" value="Lyase, Ornithine Decarboxylase, Chain A, domain 1"/>
    <property type="match status" value="1"/>
</dbReference>
<dbReference type="Gene3D" id="3.20.20.10">
    <property type="entry name" value="Alanine racemase"/>
    <property type="match status" value="1"/>
</dbReference>
<dbReference type="UniPathway" id="UPA00034">
    <property type="reaction ID" value="UER00027"/>
</dbReference>
<keyword evidence="4 12" id="KW-0663">Pyridoxal phosphate</keyword>
<name>D3SL32_THEAH</name>
<dbReference type="PRINTS" id="PR01181">
    <property type="entry name" value="DAPDCRBXLASE"/>
</dbReference>
<evidence type="ECO:0000256" key="3">
    <source>
        <dbReference type="ARBA" id="ARBA00022793"/>
    </source>
</evidence>
<dbReference type="SUPFAM" id="SSF51419">
    <property type="entry name" value="PLP-binding barrel"/>
    <property type="match status" value="1"/>
</dbReference>
<dbReference type="Pfam" id="PF02784">
    <property type="entry name" value="Orn_Arg_deC_N"/>
    <property type="match status" value="1"/>
</dbReference>
<dbReference type="InterPro" id="IPR000183">
    <property type="entry name" value="Orn/DAP/Arg_de-COase"/>
</dbReference>
<protein>
    <recommendedName>
        <fullName evidence="11 12">Diaminopimelate decarboxylase</fullName>
        <shortName evidence="12">DAP decarboxylase</shortName>
        <shortName evidence="12">DAPDC</shortName>
        <ecNumber evidence="10 12">4.1.1.20</ecNumber>
    </recommendedName>
</protein>
<reference evidence="18" key="1">
    <citation type="journal article" date="2010" name="Stand. Genomic Sci.">
        <title>Complete genome sequence of Thermocrinis albus type strain (HI 11/12T).</title>
        <authorList>
            <person name="Wirth R."/>
            <person name="Sikorski J."/>
            <person name="Brambilla E."/>
            <person name="Misra M."/>
            <person name="Lapidus A."/>
            <person name="Copeland A."/>
            <person name="Nolan M."/>
            <person name="Lucas S."/>
            <person name="Chen F."/>
            <person name="Tice H."/>
            <person name="Cheng J.F."/>
            <person name="Han C."/>
            <person name="Detter J.C."/>
            <person name="Tapia R."/>
            <person name="Bruce D."/>
            <person name="Goodwin L."/>
            <person name="Pitluck S."/>
            <person name="Pati A."/>
            <person name="Anderson I."/>
            <person name="Ivanova N."/>
            <person name="Mavromatis K."/>
            <person name="Mikhailova N."/>
            <person name="Chen A."/>
            <person name="Palaniappan K."/>
            <person name="Bilek Y."/>
            <person name="Hader T."/>
            <person name="Land M."/>
            <person name="Hauser L."/>
            <person name="Chang Y.J."/>
            <person name="Jeffries C.D."/>
            <person name="Tindall B.J."/>
            <person name="Rohde M."/>
            <person name="Goker M."/>
            <person name="Bristow J."/>
            <person name="Eisen J.A."/>
            <person name="Markowitz V."/>
            <person name="Hugenholtz P."/>
            <person name="Kyrpides N.C."/>
            <person name="Klenk H.P."/>
        </authorList>
    </citation>
    <scope>NUCLEOTIDE SEQUENCE [LARGE SCALE GENOMIC DNA]</scope>
    <source>
        <strain evidence="18">DSM 14484 / JCM 11386 / HI 11/12</strain>
    </source>
</reference>
<feature type="binding site" evidence="12">
    <location>
        <position position="242"/>
    </location>
    <ligand>
        <name>pyridoxal 5'-phosphate</name>
        <dbReference type="ChEBI" id="CHEBI:597326"/>
    </ligand>
</feature>
<feature type="active site" description="Proton donor" evidence="13">
    <location>
        <position position="346"/>
    </location>
</feature>
<organism evidence="17 18">
    <name type="scientific">Thermocrinis albus (strain DSM 14484 / JCM 11386 / HI 11/12)</name>
    <dbReference type="NCBI Taxonomy" id="638303"/>
    <lineage>
        <taxon>Bacteria</taxon>
        <taxon>Pseudomonadati</taxon>
        <taxon>Aquificota</taxon>
        <taxon>Aquificia</taxon>
        <taxon>Aquificales</taxon>
        <taxon>Aquificaceae</taxon>
        <taxon>Thermocrinis</taxon>
    </lineage>
</organism>
<evidence type="ECO:0000256" key="10">
    <source>
        <dbReference type="ARBA" id="ARBA00066427"/>
    </source>
</evidence>
<dbReference type="EC" id="4.1.1.20" evidence="10 12"/>
<evidence type="ECO:0000256" key="9">
    <source>
        <dbReference type="ARBA" id="ARBA00060983"/>
    </source>
</evidence>
<dbReference type="FunFam" id="2.40.37.10:FF:000003">
    <property type="entry name" value="Diaminopimelate decarboxylase"/>
    <property type="match status" value="1"/>
</dbReference>
<comment type="cofactor">
    <cofactor evidence="1 12 13 14">
        <name>pyridoxal 5'-phosphate</name>
        <dbReference type="ChEBI" id="CHEBI:597326"/>
    </cofactor>
</comment>
<feature type="binding site" evidence="12">
    <location>
        <position position="375"/>
    </location>
    <ligand>
        <name>pyridoxal 5'-phosphate</name>
        <dbReference type="ChEBI" id="CHEBI:597326"/>
    </ligand>
</feature>
<comment type="pathway">
    <text evidence="8 12 14">Amino-acid biosynthesis; L-lysine biosynthesis via DAP pathway; L-lysine from DL-2,6-diaminopimelate: step 1/1.</text>
</comment>
<evidence type="ECO:0000256" key="7">
    <source>
        <dbReference type="ARBA" id="ARBA00050464"/>
    </source>
</evidence>
<dbReference type="EMBL" id="CP001931">
    <property type="protein sequence ID" value="ADC89462.1"/>
    <property type="molecule type" value="Genomic_DNA"/>
</dbReference>
<dbReference type="InterPro" id="IPR029066">
    <property type="entry name" value="PLP-binding_barrel"/>
</dbReference>
<dbReference type="AlphaFoldDB" id="D3SL32"/>
<evidence type="ECO:0000259" key="16">
    <source>
        <dbReference type="Pfam" id="PF02784"/>
    </source>
</evidence>
<evidence type="ECO:0000256" key="5">
    <source>
        <dbReference type="ARBA" id="ARBA00023154"/>
    </source>
</evidence>
<dbReference type="RefSeq" id="WP_012991868.1">
    <property type="nucleotide sequence ID" value="NC_013894.1"/>
</dbReference>
<dbReference type="HOGENOM" id="CLU_026444_0_0_0"/>
<dbReference type="InterPro" id="IPR002986">
    <property type="entry name" value="DAP_deCOOHase_LysA"/>
</dbReference>
<dbReference type="PRINTS" id="PR01179">
    <property type="entry name" value="ODADCRBXLASE"/>
</dbReference>